<organism evidence="1 2">
    <name type="scientific">Streptomyces fuscus</name>
    <dbReference type="NCBI Taxonomy" id="3048495"/>
    <lineage>
        <taxon>Bacteria</taxon>
        <taxon>Bacillati</taxon>
        <taxon>Actinomycetota</taxon>
        <taxon>Actinomycetes</taxon>
        <taxon>Kitasatosporales</taxon>
        <taxon>Streptomycetaceae</taxon>
        <taxon>Streptomyces</taxon>
    </lineage>
</organism>
<keyword evidence="2" id="KW-1185">Reference proteome</keyword>
<accession>A0ABT7ITF9</accession>
<dbReference type="RefSeq" id="WP_285430750.1">
    <property type="nucleotide sequence ID" value="NZ_JASJUS010000004.1"/>
</dbReference>
<evidence type="ECO:0000313" key="1">
    <source>
        <dbReference type="EMBL" id="MDL2075871.1"/>
    </source>
</evidence>
<gene>
    <name evidence="1" type="ORF">QNN03_05410</name>
</gene>
<evidence type="ECO:0000313" key="2">
    <source>
        <dbReference type="Proteomes" id="UP001241926"/>
    </source>
</evidence>
<dbReference type="NCBIfam" id="TIGR04267">
    <property type="entry name" value="mod_HExxH"/>
    <property type="match status" value="1"/>
</dbReference>
<reference evidence="1 2" key="1">
    <citation type="submission" date="2023-05" db="EMBL/GenBank/DDBJ databases">
        <title>Streptomyces fuscus sp. nov., a brown-black pigment producing actinomyces isolated from dry sand of Sea duck farm.</title>
        <authorList>
            <person name="Xie J."/>
            <person name="Shen N."/>
        </authorList>
    </citation>
    <scope>NUCLEOTIDE SEQUENCE [LARGE SCALE GENOMIC DNA]</scope>
    <source>
        <strain evidence="1 2">GXMU-J15</strain>
    </source>
</reference>
<dbReference type="Proteomes" id="UP001241926">
    <property type="component" value="Unassembled WGS sequence"/>
</dbReference>
<name>A0ABT7ITF9_9ACTN</name>
<dbReference type="EMBL" id="JASJUS010000004">
    <property type="protein sequence ID" value="MDL2075871.1"/>
    <property type="molecule type" value="Genomic_DNA"/>
</dbReference>
<sequence>MPASDAASQGSKSSALRPHRLDERTLAELCSAGESLRATRALLDAEYSRRLLLLRVLVDEVASRPAETGPLPSVHAAWDLLARSQRAAPEAVHRLLMDPQTGLWAAQALRRLRGSQEADGPLWCDVGQLHALAAAAAVRAGLEFRIRVPAVAGAVLLPGLGRAHLATPEPWTTAEVHRQDGVTRIRTKGAVVDVPAHAAEDAPHWSGLRQLTLSHRGLTLDLTFDDLTRYPVIAGTAAPDRLDGSALRHWRRGLERAWALLVEDHRDSAEALAAGLFSLVPLPPADRFRPRSASASEAFGCVTMSAQHPRIPDDEATAELAVTLVHEFRHTLLNGLMHLTQLAEDCPDLFRAPWRDDPRPLTGVVHGAFAFSGVARFWRTRAERDHGAARDRARFEYALWRRESRATLELLHPHPALTGTGRVLVRGLLADLRSWDSDPVPEPALTLAERAAAHHRAAWRAHHLVPDGPTVRATTDAWLRGTPPPRPAGEEPGTVVTDPGGCRIDAYAHLVRLRITDPPAFAKTADGGPRPNGVTPADVAHVAGDLTEAARLYAEDTTRPAAWGGLSLLLGAERPELLRAVSRSVTGRASQPPPPAELTRWLAAADGA</sequence>
<protein>
    <submittedName>
        <fullName evidence="1">HEXXH motif domain-containing protein</fullName>
    </submittedName>
</protein>
<proteinExistence type="predicted"/>
<comment type="caution">
    <text evidence="1">The sequence shown here is derived from an EMBL/GenBank/DDBJ whole genome shotgun (WGS) entry which is preliminary data.</text>
</comment>
<dbReference type="InterPro" id="IPR026337">
    <property type="entry name" value="AKG_HExxH"/>
</dbReference>